<evidence type="ECO:0000256" key="1">
    <source>
        <dbReference type="SAM" id="MobiDB-lite"/>
    </source>
</evidence>
<dbReference type="EMBL" id="BMWH01000003">
    <property type="protein sequence ID" value="GGZ76303.1"/>
    <property type="molecule type" value="Genomic_DNA"/>
</dbReference>
<reference evidence="3" key="1">
    <citation type="journal article" date="2014" name="Int. J. Syst. Evol. Microbiol.">
        <title>Complete genome sequence of Corynebacterium casei LMG S-19264T (=DSM 44701T), isolated from a smear-ripened cheese.</title>
        <authorList>
            <consortium name="US DOE Joint Genome Institute (JGI-PGF)"/>
            <person name="Walter F."/>
            <person name="Albersmeier A."/>
            <person name="Kalinowski J."/>
            <person name="Ruckert C."/>
        </authorList>
    </citation>
    <scope>NUCLEOTIDE SEQUENCE</scope>
    <source>
        <strain evidence="3">JCM 5016</strain>
    </source>
</reference>
<protein>
    <submittedName>
        <fullName evidence="3">Uncharacterized protein</fullName>
    </submittedName>
</protein>
<evidence type="ECO:0000313" key="4">
    <source>
        <dbReference type="Proteomes" id="UP000623010"/>
    </source>
</evidence>
<proteinExistence type="predicted"/>
<sequence length="286" mass="29804">MLRLVSTAAVAAQAVLVPLPAAAAPGSGPSVAGLLTDLQRLYRQAEQAGDAYRVTEERLRWQRAEVARLDGALARARLALHDSRGAAGRLARQQYQSSTGLPSSLRLLLARDPQHALEEDHVVGQVARERAEAVGRVTGGARRADELARQARRALDEQLALAERRKRELDTVRDRLGDVEELLSSLDGEQLAALAALERDGVAEARRLVAAGALGTARAAAPQDASAVRYAVEQPDGACRESAGRPGPFGRPAPDGAPPRSCAAPKPPSGAGGGYAPAGPGTAPAT</sequence>
<reference evidence="3" key="2">
    <citation type="submission" date="2020-09" db="EMBL/GenBank/DDBJ databases">
        <authorList>
            <person name="Sun Q."/>
            <person name="Ohkuma M."/>
        </authorList>
    </citation>
    <scope>NUCLEOTIDE SEQUENCE</scope>
    <source>
        <strain evidence="3">JCM 5016</strain>
    </source>
</reference>
<feature type="signal peptide" evidence="2">
    <location>
        <begin position="1"/>
        <end position="23"/>
    </location>
</feature>
<evidence type="ECO:0000256" key="2">
    <source>
        <dbReference type="SAM" id="SignalP"/>
    </source>
</evidence>
<gene>
    <name evidence="3" type="ORF">GCM10010389_12340</name>
</gene>
<feature type="chain" id="PRO_5036988936" evidence="2">
    <location>
        <begin position="24"/>
        <end position="286"/>
    </location>
</feature>
<dbReference type="AlphaFoldDB" id="A0A918R0T3"/>
<feature type="compositionally biased region" description="Low complexity" evidence="1">
    <location>
        <begin position="277"/>
        <end position="286"/>
    </location>
</feature>
<organism evidence="3 4">
    <name type="scientific">Streptomyces echinoruber</name>
    <dbReference type="NCBI Taxonomy" id="68898"/>
    <lineage>
        <taxon>Bacteria</taxon>
        <taxon>Bacillati</taxon>
        <taxon>Actinomycetota</taxon>
        <taxon>Actinomycetes</taxon>
        <taxon>Kitasatosporales</taxon>
        <taxon>Streptomycetaceae</taxon>
        <taxon>Streptomyces</taxon>
    </lineage>
</organism>
<evidence type="ECO:0000313" key="3">
    <source>
        <dbReference type="EMBL" id="GGZ76303.1"/>
    </source>
</evidence>
<feature type="region of interest" description="Disordered" evidence="1">
    <location>
        <begin position="235"/>
        <end position="286"/>
    </location>
</feature>
<keyword evidence="4" id="KW-1185">Reference proteome</keyword>
<name>A0A918R0T3_9ACTN</name>
<keyword evidence="2" id="KW-0732">Signal</keyword>
<accession>A0A918R0T3</accession>
<dbReference type="Proteomes" id="UP000623010">
    <property type="component" value="Unassembled WGS sequence"/>
</dbReference>
<comment type="caution">
    <text evidence="3">The sequence shown here is derived from an EMBL/GenBank/DDBJ whole genome shotgun (WGS) entry which is preliminary data.</text>
</comment>